<dbReference type="InterPro" id="IPR032720">
    <property type="entry name" value="Cys_rich_CWC"/>
</dbReference>
<name>A0A378YPT7_9BURK</name>
<evidence type="ECO:0000313" key="1">
    <source>
        <dbReference type="EMBL" id="SUA79124.1"/>
    </source>
</evidence>
<gene>
    <name evidence="1" type="ORF">NCTC13160_03052</name>
</gene>
<protein>
    <recommendedName>
        <fullName evidence="3">Cysteine-rich CWC</fullName>
    </recommendedName>
</protein>
<organism evidence="1 2">
    <name type="scientific">Pandoraea pnomenusa</name>
    <dbReference type="NCBI Taxonomy" id="93220"/>
    <lineage>
        <taxon>Bacteria</taxon>
        <taxon>Pseudomonadati</taxon>
        <taxon>Pseudomonadota</taxon>
        <taxon>Betaproteobacteria</taxon>
        <taxon>Burkholderiales</taxon>
        <taxon>Burkholderiaceae</taxon>
        <taxon>Pandoraea</taxon>
    </lineage>
</organism>
<dbReference type="AlphaFoldDB" id="A0A378YPT7"/>
<proteinExistence type="predicted"/>
<dbReference type="Pfam" id="PF14375">
    <property type="entry name" value="Cys_rich_CWC"/>
    <property type="match status" value="1"/>
</dbReference>
<evidence type="ECO:0008006" key="3">
    <source>
        <dbReference type="Google" id="ProtNLM"/>
    </source>
</evidence>
<dbReference type="EMBL" id="UGSG01000001">
    <property type="protein sequence ID" value="SUA79124.1"/>
    <property type="molecule type" value="Genomic_DNA"/>
</dbReference>
<accession>A0A378YPT7</accession>
<reference evidence="1 2" key="1">
    <citation type="submission" date="2018-06" db="EMBL/GenBank/DDBJ databases">
        <authorList>
            <consortium name="Pathogen Informatics"/>
            <person name="Doyle S."/>
        </authorList>
    </citation>
    <scope>NUCLEOTIDE SEQUENCE [LARGE SCALE GENOMIC DNA]</scope>
    <source>
        <strain evidence="1 2">NCTC13160</strain>
    </source>
</reference>
<evidence type="ECO:0000313" key="2">
    <source>
        <dbReference type="Proteomes" id="UP000254573"/>
    </source>
</evidence>
<dbReference type="Proteomes" id="UP000254573">
    <property type="component" value="Unassembled WGS sequence"/>
</dbReference>
<sequence length="86" mass="8490">MHSAAPSSRCPKCGVEVACGAAAFEASEAAPGAAVRCWCMDWPRLPASARLGANACLCPACLRAALREAGVAGLAGSAIDAADATD</sequence>